<dbReference type="SUPFAM" id="SSF47090">
    <property type="entry name" value="PGBD-like"/>
    <property type="match status" value="1"/>
</dbReference>
<gene>
    <name evidence="2" type="ORF">F3J40_09115</name>
</gene>
<organism evidence="2 3">
    <name type="scientific">Candidatus Pantoea multigeneris</name>
    <dbReference type="NCBI Taxonomy" id="2608357"/>
    <lineage>
        <taxon>Bacteria</taxon>
        <taxon>Pseudomonadati</taxon>
        <taxon>Pseudomonadota</taxon>
        <taxon>Gammaproteobacteria</taxon>
        <taxon>Enterobacterales</taxon>
        <taxon>Erwiniaceae</taxon>
        <taxon>Pantoea</taxon>
    </lineage>
</organism>
<dbReference type="InterPro" id="IPR036366">
    <property type="entry name" value="PGBDSf"/>
</dbReference>
<accession>A0ABX0RC96</accession>
<dbReference type="NCBIfam" id="TIGR02594">
    <property type="entry name" value="TIGR02594 family protein"/>
    <property type="match status" value="1"/>
</dbReference>
<protein>
    <submittedName>
        <fullName evidence="2">TIGR02594 family protein</fullName>
    </submittedName>
</protein>
<feature type="domain" description="Peptidoglycan binding-like" evidence="1">
    <location>
        <begin position="2"/>
        <end position="56"/>
    </location>
</feature>
<dbReference type="InterPro" id="IPR036365">
    <property type="entry name" value="PGBD-like_sf"/>
</dbReference>
<evidence type="ECO:0000313" key="2">
    <source>
        <dbReference type="EMBL" id="NIF21753.1"/>
    </source>
</evidence>
<keyword evidence="3" id="KW-1185">Reference proteome</keyword>
<evidence type="ECO:0000259" key="1">
    <source>
        <dbReference type="Pfam" id="PF01471"/>
    </source>
</evidence>
<dbReference type="Pfam" id="PF01471">
    <property type="entry name" value="PG_binding_1"/>
    <property type="match status" value="1"/>
</dbReference>
<reference evidence="2 3" key="1">
    <citation type="journal article" date="2019" name="bioRxiv">
        <title>Bacteria contribute to plant secondary compound degradation in a generalist herbivore system.</title>
        <authorList>
            <person name="Francoeur C.B."/>
            <person name="Khadempour L."/>
            <person name="Moreira-Soto R.D."/>
            <person name="Gotting K."/>
            <person name="Book A.J."/>
            <person name="Pinto-Tomas A.A."/>
            <person name="Keefover-Ring K."/>
            <person name="Currie C.R."/>
        </authorList>
    </citation>
    <scope>NUCLEOTIDE SEQUENCE [LARGE SCALE GENOMIC DNA]</scope>
    <source>
        <strain evidence="2">Acro-835</strain>
    </source>
</reference>
<dbReference type="InterPro" id="IPR013423">
    <property type="entry name" value="CHP02594"/>
</dbReference>
<sequence>MPKISEIQKRLQALNIDPGPIDGVYGRKTINALKIFQNKNNLVVDGIPGKKTLAALFPSQNVDLPAQQSVFRLDLVWLNEARRLLGVREQLGPGSNIIILDWANDLDIHYPDDEIPWCGLFVAHCLGSTLQDESLPTNPLLARSWKNFGVDAQPTPGAVMVFWRKSKEGVSGHVGFYVGEDDNNYRILGGNQGDSVSIAWIAKNRCLTSRWPSCVNNPNSGPFICSKKESLSWDES</sequence>
<dbReference type="InterPro" id="IPR002477">
    <property type="entry name" value="Peptidoglycan-bd-like"/>
</dbReference>
<dbReference type="Proteomes" id="UP001515683">
    <property type="component" value="Unassembled WGS sequence"/>
</dbReference>
<comment type="caution">
    <text evidence="2">The sequence shown here is derived from an EMBL/GenBank/DDBJ whole genome shotgun (WGS) entry which is preliminary data.</text>
</comment>
<dbReference type="Gene3D" id="1.10.101.10">
    <property type="entry name" value="PGBD-like superfamily/PGBD"/>
    <property type="match status" value="1"/>
</dbReference>
<proteinExistence type="predicted"/>
<name>A0ABX0RC96_9GAMM</name>
<dbReference type="RefSeq" id="WP_167013943.1">
    <property type="nucleotide sequence ID" value="NZ_VWXF01000003.1"/>
</dbReference>
<evidence type="ECO:0000313" key="3">
    <source>
        <dbReference type="Proteomes" id="UP001515683"/>
    </source>
</evidence>
<dbReference type="EMBL" id="VWXF01000003">
    <property type="protein sequence ID" value="NIF21753.1"/>
    <property type="molecule type" value="Genomic_DNA"/>
</dbReference>